<evidence type="ECO:0000313" key="1">
    <source>
        <dbReference type="EMBL" id="DAD85389.1"/>
    </source>
</evidence>
<name>A0A8S5MSS7_9CAUD</name>
<accession>A0A8S5MSS7</accession>
<reference evidence="1" key="1">
    <citation type="journal article" date="2021" name="Proc. Natl. Acad. Sci. U.S.A.">
        <title>A Catalog of Tens of Thousands of Viruses from Human Metagenomes Reveals Hidden Associations with Chronic Diseases.</title>
        <authorList>
            <person name="Tisza M.J."/>
            <person name="Buck C.B."/>
        </authorList>
    </citation>
    <scope>NUCLEOTIDE SEQUENCE</scope>
    <source>
        <strain evidence="1">CtigT3</strain>
    </source>
</reference>
<organism evidence="1">
    <name type="scientific">Siphoviridae sp. ctigT3</name>
    <dbReference type="NCBI Taxonomy" id="2826434"/>
    <lineage>
        <taxon>Viruses</taxon>
        <taxon>Duplodnaviria</taxon>
        <taxon>Heunggongvirae</taxon>
        <taxon>Uroviricota</taxon>
        <taxon>Caudoviricetes</taxon>
    </lineage>
</organism>
<sequence>MQKENRIKQLVEERTRQAFSEKGFQPLDLTNVTVSKLDIHVKDSCAHVTFPALICESPDNPEQKFMIPLSPEKASAVATALIASAEQVKKEIE</sequence>
<proteinExistence type="predicted"/>
<protein>
    <submittedName>
        <fullName evidence="1">Uncharacterized protein</fullName>
    </submittedName>
</protein>
<dbReference type="EMBL" id="BK014981">
    <property type="protein sequence ID" value="DAD85389.1"/>
    <property type="molecule type" value="Genomic_DNA"/>
</dbReference>